<dbReference type="AlphaFoldDB" id="A7RLY7"/>
<evidence type="ECO:0000313" key="9">
    <source>
        <dbReference type="Proteomes" id="UP000001593"/>
    </source>
</evidence>
<dbReference type="OMA" id="WLRWEEA"/>
<evidence type="ECO:0000256" key="3">
    <source>
        <dbReference type="ARBA" id="ARBA00022989"/>
    </source>
</evidence>
<dbReference type="GO" id="GO:0055088">
    <property type="term" value="P:lipid homeostasis"/>
    <property type="evidence" value="ECO:0000318"/>
    <property type="project" value="GO_Central"/>
</dbReference>
<dbReference type="PROSITE" id="PS50922">
    <property type="entry name" value="TLC"/>
    <property type="match status" value="1"/>
</dbReference>
<feature type="transmembrane region" description="Helical" evidence="6">
    <location>
        <begin position="42"/>
        <end position="65"/>
    </location>
</feature>
<evidence type="ECO:0000256" key="2">
    <source>
        <dbReference type="ARBA" id="ARBA00022692"/>
    </source>
</evidence>
<dbReference type="SMART" id="SM00724">
    <property type="entry name" value="TLC"/>
    <property type="match status" value="1"/>
</dbReference>
<dbReference type="InParanoid" id="A7RLY7"/>
<feature type="transmembrane region" description="Helical" evidence="6">
    <location>
        <begin position="119"/>
        <end position="139"/>
    </location>
</feature>
<feature type="transmembrane region" description="Helical" evidence="6">
    <location>
        <begin position="151"/>
        <end position="172"/>
    </location>
</feature>
<comment type="subcellular location">
    <subcellularLocation>
        <location evidence="1">Membrane</location>
        <topology evidence="1">Multi-pass membrane protein</topology>
    </subcellularLocation>
</comment>
<evidence type="ECO:0000256" key="1">
    <source>
        <dbReference type="ARBA" id="ARBA00004141"/>
    </source>
</evidence>
<dbReference type="PANTHER" id="PTHR13439">
    <property type="entry name" value="CT120 PROTEIN"/>
    <property type="match status" value="1"/>
</dbReference>
<protein>
    <recommendedName>
        <fullName evidence="7">TLC domain-containing protein</fullName>
    </recommendedName>
</protein>
<dbReference type="EMBL" id="DS469519">
    <property type="protein sequence ID" value="EDO47506.1"/>
    <property type="molecule type" value="Genomic_DNA"/>
</dbReference>
<feature type="non-terminal residue" evidence="8">
    <location>
        <position position="1"/>
    </location>
</feature>
<dbReference type="Proteomes" id="UP000001593">
    <property type="component" value="Unassembled WGS sequence"/>
</dbReference>
<keyword evidence="9" id="KW-1185">Reference proteome</keyword>
<dbReference type="InterPro" id="IPR050846">
    <property type="entry name" value="TLCD"/>
</dbReference>
<feature type="transmembrane region" description="Helical" evidence="6">
    <location>
        <begin position="192"/>
        <end position="215"/>
    </location>
</feature>
<dbReference type="KEGG" id="nve:5519598"/>
<organism evidence="8 9">
    <name type="scientific">Nematostella vectensis</name>
    <name type="common">Starlet sea anemone</name>
    <dbReference type="NCBI Taxonomy" id="45351"/>
    <lineage>
        <taxon>Eukaryota</taxon>
        <taxon>Metazoa</taxon>
        <taxon>Cnidaria</taxon>
        <taxon>Anthozoa</taxon>
        <taxon>Hexacorallia</taxon>
        <taxon>Actiniaria</taxon>
        <taxon>Edwardsiidae</taxon>
        <taxon>Nematostella</taxon>
    </lineage>
</organism>
<accession>A7RLY7</accession>
<dbReference type="GO" id="GO:0005783">
    <property type="term" value="C:endoplasmic reticulum"/>
    <property type="evidence" value="ECO:0000318"/>
    <property type="project" value="GO_Central"/>
</dbReference>
<keyword evidence="4 5" id="KW-0472">Membrane</keyword>
<proteinExistence type="predicted"/>
<evidence type="ECO:0000256" key="5">
    <source>
        <dbReference type="PROSITE-ProRule" id="PRU00205"/>
    </source>
</evidence>
<dbReference type="InterPro" id="IPR006634">
    <property type="entry name" value="TLC-dom"/>
</dbReference>
<name>A7RLY7_NEMVE</name>
<evidence type="ECO:0000256" key="4">
    <source>
        <dbReference type="ARBA" id="ARBA00023136"/>
    </source>
</evidence>
<dbReference type="STRING" id="45351.A7RLY7"/>
<dbReference type="PhylomeDB" id="A7RLY7"/>
<evidence type="ECO:0000313" key="8">
    <source>
        <dbReference type="EMBL" id="EDO47506.1"/>
    </source>
</evidence>
<dbReference type="HOGENOM" id="CLU_049796_0_0_1"/>
<dbReference type="GO" id="GO:0016020">
    <property type="term" value="C:membrane"/>
    <property type="evidence" value="ECO:0007669"/>
    <property type="project" value="UniProtKB-SubCell"/>
</dbReference>
<gene>
    <name evidence="8" type="ORF">NEMVEDRAFT_v1g86646</name>
</gene>
<dbReference type="eggNOG" id="KOG4561">
    <property type="taxonomic scope" value="Eukaryota"/>
</dbReference>
<evidence type="ECO:0000259" key="7">
    <source>
        <dbReference type="PROSITE" id="PS50922"/>
    </source>
</evidence>
<keyword evidence="2 5" id="KW-0812">Transmembrane</keyword>
<feature type="domain" description="TLC" evidence="7">
    <location>
        <begin position="3"/>
        <end position="223"/>
    </location>
</feature>
<dbReference type="PANTHER" id="PTHR13439:SF66">
    <property type="entry name" value="BCDNA.GH12326"/>
    <property type="match status" value="1"/>
</dbReference>
<sequence length="232" mass="26924">MELQNIFSLLRVVSGLQAIAASLVGLKAVLSCNDILHQRLLFVIDYLSFGLSYFYYDAVVMYYGVYLKEKIRDPRTTYSSAWTKFYKKKKLIFWHHVLLPVIGFPISNFSWIRQDRGDFFIGCLFMSEMSTPFLSLRAVLAKLGKKNSLAYIVNGVTLAVVFFVFRVLVYPYMYWRFAVYKNISLLEVPFNIPIPCNVACFMLMSLQVNWSFVIIKGCLRYLYRPGVSKEPP</sequence>
<dbReference type="OrthoDB" id="10266980at2759"/>
<evidence type="ECO:0000256" key="6">
    <source>
        <dbReference type="SAM" id="Phobius"/>
    </source>
</evidence>
<dbReference type="Pfam" id="PF03798">
    <property type="entry name" value="TRAM_LAG1_CLN8"/>
    <property type="match status" value="1"/>
</dbReference>
<keyword evidence="3 6" id="KW-1133">Transmembrane helix</keyword>
<feature type="transmembrane region" description="Helical" evidence="6">
    <location>
        <begin position="91"/>
        <end position="113"/>
    </location>
</feature>
<reference evidence="8 9" key="1">
    <citation type="journal article" date="2007" name="Science">
        <title>Sea anemone genome reveals ancestral eumetazoan gene repertoire and genomic organization.</title>
        <authorList>
            <person name="Putnam N.H."/>
            <person name="Srivastava M."/>
            <person name="Hellsten U."/>
            <person name="Dirks B."/>
            <person name="Chapman J."/>
            <person name="Salamov A."/>
            <person name="Terry A."/>
            <person name="Shapiro H."/>
            <person name="Lindquist E."/>
            <person name="Kapitonov V.V."/>
            <person name="Jurka J."/>
            <person name="Genikhovich G."/>
            <person name="Grigoriev I.V."/>
            <person name="Lucas S.M."/>
            <person name="Steele R.E."/>
            <person name="Finnerty J.R."/>
            <person name="Technau U."/>
            <person name="Martindale M.Q."/>
            <person name="Rokhsar D.S."/>
        </authorList>
    </citation>
    <scope>NUCLEOTIDE SEQUENCE [LARGE SCALE GENOMIC DNA]</scope>
    <source>
        <strain evidence="9">CH2 X CH6</strain>
    </source>
</reference>
<feature type="transmembrane region" description="Helical" evidence="6">
    <location>
        <begin position="12"/>
        <end position="30"/>
    </location>
</feature>